<protein>
    <submittedName>
        <fullName evidence="2">Phage virulence factor</fullName>
    </submittedName>
</protein>
<evidence type="ECO:0000313" key="1">
    <source>
        <dbReference type="EMBL" id="EBO9234014.1"/>
    </source>
</evidence>
<dbReference type="AlphaFoldDB" id="A0A5U3Q9F2"/>
<proteinExistence type="predicted"/>
<organism evidence="2">
    <name type="scientific">Salmonella enterica</name>
    <name type="common">Salmonella choleraesuis</name>
    <dbReference type="NCBI Taxonomy" id="28901"/>
    <lineage>
        <taxon>Bacteria</taxon>
        <taxon>Pseudomonadati</taxon>
        <taxon>Pseudomonadota</taxon>
        <taxon>Gammaproteobacteria</taxon>
        <taxon>Enterobacterales</taxon>
        <taxon>Enterobacteriaceae</taxon>
        <taxon>Salmonella</taxon>
    </lineage>
</organism>
<feature type="non-terminal residue" evidence="2">
    <location>
        <position position="1"/>
    </location>
</feature>
<dbReference type="EMBL" id="AALHXZ010000046">
    <property type="protein sequence ID" value="ECZ8222915.1"/>
    <property type="molecule type" value="Genomic_DNA"/>
</dbReference>
<reference evidence="1" key="1">
    <citation type="submission" date="2018-07" db="EMBL/GenBank/DDBJ databases">
        <authorList>
            <consortium name="GenomeTrakr network: Whole genome sequencing for foodborne pathogen traceback"/>
        </authorList>
    </citation>
    <scope>NUCLEOTIDE SEQUENCE</scope>
    <source>
        <strain evidence="1">FL_UFL-762</strain>
    </source>
</reference>
<evidence type="ECO:0000313" key="2">
    <source>
        <dbReference type="EMBL" id="ECZ8222915.1"/>
    </source>
</evidence>
<accession>A0A5U3Q9F2</accession>
<gene>
    <name evidence="2" type="ORF">F8625_21930</name>
    <name evidence="1" type="ORF">R347_21955</name>
</gene>
<reference evidence="2" key="2">
    <citation type="submission" date="2019-10" db="EMBL/GenBank/DDBJ databases">
        <authorList>
            <consortium name="PulseNet: The National Subtyping Network for Foodborne Disease Surveillance"/>
            <person name="Tarr C.L."/>
            <person name="Trees E."/>
            <person name="Katz L.S."/>
            <person name="Carleton-Romer H.A."/>
            <person name="Stroika S."/>
            <person name="Kucerova Z."/>
            <person name="Roache K.F."/>
            <person name="Sabol A.L."/>
            <person name="Besser J."/>
            <person name="Gerner-Smidt P."/>
        </authorList>
    </citation>
    <scope>NUCLEOTIDE SEQUENCE</scope>
    <source>
        <strain evidence="2">PNUSAS096183</strain>
    </source>
</reference>
<comment type="caution">
    <text evidence="2">The sequence shown here is derived from an EMBL/GenBank/DDBJ whole genome shotgun (WGS) entry which is preliminary data.</text>
</comment>
<dbReference type="InterPro" id="IPR029335">
    <property type="entry name" value="PAGK"/>
</dbReference>
<name>A0A5U3Q9F2_SALER</name>
<dbReference type="Pfam" id="PF15284">
    <property type="entry name" value="PAGK"/>
    <property type="match status" value="1"/>
</dbReference>
<sequence>PQKWCELWRADMPLPPDFFKMCRGY</sequence>
<dbReference type="EMBL" id="AAGKBG010000029">
    <property type="protein sequence ID" value="EBO9234014.1"/>
    <property type="molecule type" value="Genomic_DNA"/>
</dbReference>